<dbReference type="EMBL" id="KZ613950">
    <property type="protein sequence ID" value="PMD36849.1"/>
    <property type="molecule type" value="Genomic_DNA"/>
</dbReference>
<evidence type="ECO:0000256" key="1">
    <source>
        <dbReference type="SAM" id="Phobius"/>
    </source>
</evidence>
<dbReference type="Proteomes" id="UP000235786">
    <property type="component" value="Unassembled WGS sequence"/>
</dbReference>
<keyword evidence="1" id="KW-0812">Transmembrane</keyword>
<proteinExistence type="predicted"/>
<accession>A0A2J6REA9</accession>
<name>A0A2J6REA9_HYAVF</name>
<evidence type="ECO:0000313" key="2">
    <source>
        <dbReference type="EMBL" id="PMD36849.1"/>
    </source>
</evidence>
<reference evidence="2 3" key="1">
    <citation type="submission" date="2016-04" db="EMBL/GenBank/DDBJ databases">
        <title>A degradative enzymes factory behind the ericoid mycorrhizal symbiosis.</title>
        <authorList>
            <consortium name="DOE Joint Genome Institute"/>
            <person name="Martino E."/>
            <person name="Morin E."/>
            <person name="Grelet G."/>
            <person name="Kuo A."/>
            <person name="Kohler A."/>
            <person name="Daghino S."/>
            <person name="Barry K."/>
            <person name="Choi C."/>
            <person name="Cichocki N."/>
            <person name="Clum A."/>
            <person name="Copeland A."/>
            <person name="Hainaut M."/>
            <person name="Haridas S."/>
            <person name="Labutti K."/>
            <person name="Lindquist E."/>
            <person name="Lipzen A."/>
            <person name="Khouja H.-R."/>
            <person name="Murat C."/>
            <person name="Ohm R."/>
            <person name="Olson A."/>
            <person name="Spatafora J."/>
            <person name="Veneault-Fourrey C."/>
            <person name="Henrissat B."/>
            <person name="Grigoriev I."/>
            <person name="Martin F."/>
            <person name="Perotto S."/>
        </authorList>
    </citation>
    <scope>NUCLEOTIDE SEQUENCE [LARGE SCALE GENOMIC DNA]</scope>
    <source>
        <strain evidence="2 3">F</strain>
    </source>
</reference>
<evidence type="ECO:0000313" key="3">
    <source>
        <dbReference type="Proteomes" id="UP000235786"/>
    </source>
</evidence>
<keyword evidence="3" id="KW-1185">Reference proteome</keyword>
<organism evidence="2 3">
    <name type="scientific">Hyaloscypha variabilis (strain UAMH 11265 / GT02V1 / F)</name>
    <name type="common">Meliniomyces variabilis</name>
    <dbReference type="NCBI Taxonomy" id="1149755"/>
    <lineage>
        <taxon>Eukaryota</taxon>
        <taxon>Fungi</taxon>
        <taxon>Dikarya</taxon>
        <taxon>Ascomycota</taxon>
        <taxon>Pezizomycotina</taxon>
        <taxon>Leotiomycetes</taxon>
        <taxon>Helotiales</taxon>
        <taxon>Hyaloscyphaceae</taxon>
        <taxon>Hyaloscypha</taxon>
        <taxon>Hyaloscypha variabilis</taxon>
    </lineage>
</organism>
<dbReference type="AlphaFoldDB" id="A0A2J6REA9"/>
<protein>
    <submittedName>
        <fullName evidence="2">Uncharacterized protein</fullName>
    </submittedName>
</protein>
<keyword evidence="1" id="KW-1133">Transmembrane helix</keyword>
<gene>
    <name evidence="2" type="ORF">L207DRAFT_636764</name>
</gene>
<keyword evidence="1" id="KW-0472">Membrane</keyword>
<feature type="transmembrane region" description="Helical" evidence="1">
    <location>
        <begin position="29"/>
        <end position="47"/>
    </location>
</feature>
<dbReference type="OrthoDB" id="10410685at2759"/>
<sequence length="151" mass="16772">MTPQNLSLSLMTAAMKMTFYDFATDIPSSFWYSSFGVLGLSSIVYVAKNHSKKVQRIAAETQNNQRITNELQDRMLQLEVSSQDQFLQLHTGLNALTEGQGLNTPHKEVVKANWEDGPNGRLAGIERNTSARKTNETIKINKKSAVIISVG</sequence>